<dbReference type="AlphaFoldDB" id="A0A4Y2IEZ9"/>
<dbReference type="EMBL" id="BGPR01002611">
    <property type="protein sequence ID" value="GBM76291.1"/>
    <property type="molecule type" value="Genomic_DNA"/>
</dbReference>
<evidence type="ECO:0000313" key="1">
    <source>
        <dbReference type="EMBL" id="GBM76291.1"/>
    </source>
</evidence>
<sequence length="88" mass="10113">MNCLIGEGGNFLLKQQRSQVPIDTEEAFVKNAFRAAELSSQLENVAKKPISYGKNNSQIFEENNFNIGKNIRHKKRRFASRVRSIVTW</sequence>
<protein>
    <submittedName>
        <fullName evidence="1">Uncharacterized protein</fullName>
    </submittedName>
</protein>
<accession>A0A4Y2IEZ9</accession>
<reference evidence="1 2" key="1">
    <citation type="journal article" date="2019" name="Sci. Rep.">
        <title>Orb-weaving spider Araneus ventricosus genome elucidates the spidroin gene catalogue.</title>
        <authorList>
            <person name="Kono N."/>
            <person name="Nakamura H."/>
            <person name="Ohtoshi R."/>
            <person name="Moran D.A.P."/>
            <person name="Shinohara A."/>
            <person name="Yoshida Y."/>
            <person name="Fujiwara M."/>
            <person name="Mori M."/>
            <person name="Tomita M."/>
            <person name="Arakawa K."/>
        </authorList>
    </citation>
    <scope>NUCLEOTIDE SEQUENCE [LARGE SCALE GENOMIC DNA]</scope>
</reference>
<dbReference type="Proteomes" id="UP000499080">
    <property type="component" value="Unassembled WGS sequence"/>
</dbReference>
<proteinExistence type="predicted"/>
<comment type="caution">
    <text evidence="1">The sequence shown here is derived from an EMBL/GenBank/DDBJ whole genome shotgun (WGS) entry which is preliminary data.</text>
</comment>
<evidence type="ECO:0000313" key="2">
    <source>
        <dbReference type="Proteomes" id="UP000499080"/>
    </source>
</evidence>
<organism evidence="1 2">
    <name type="scientific">Araneus ventricosus</name>
    <name type="common">Orbweaver spider</name>
    <name type="synonym">Epeira ventricosa</name>
    <dbReference type="NCBI Taxonomy" id="182803"/>
    <lineage>
        <taxon>Eukaryota</taxon>
        <taxon>Metazoa</taxon>
        <taxon>Ecdysozoa</taxon>
        <taxon>Arthropoda</taxon>
        <taxon>Chelicerata</taxon>
        <taxon>Arachnida</taxon>
        <taxon>Araneae</taxon>
        <taxon>Araneomorphae</taxon>
        <taxon>Entelegynae</taxon>
        <taxon>Araneoidea</taxon>
        <taxon>Araneidae</taxon>
        <taxon>Araneus</taxon>
    </lineage>
</organism>
<gene>
    <name evidence="1" type="ORF">AVEN_81841_1</name>
</gene>
<keyword evidence="2" id="KW-1185">Reference proteome</keyword>
<name>A0A4Y2IEZ9_ARAVE</name>